<evidence type="ECO:0000313" key="3">
    <source>
        <dbReference type="Proteomes" id="UP000016064"/>
    </source>
</evidence>
<evidence type="ECO:0000313" key="2">
    <source>
        <dbReference type="EMBL" id="EQM62963.1"/>
    </source>
</evidence>
<comment type="caution">
    <text evidence="2">The sequence shown here is derived from an EMBL/GenBank/DDBJ whole genome shotgun (WGS) entry which is preliminary data.</text>
</comment>
<accession>A0ABP2XEN9</accession>
<dbReference type="EMBL" id="APJW01000001">
    <property type="protein sequence ID" value="EQM62963.1"/>
    <property type="molecule type" value="Genomic_DNA"/>
</dbReference>
<protein>
    <submittedName>
        <fullName evidence="2">Uncharacterized protein</fullName>
    </submittedName>
</protein>
<proteinExistence type="predicted"/>
<sequence length="419" mass="46422">MCIPTIKFRCVSGGNGDQEGNSNQPVQAQPRRVSASFALSETTLLSTIQTYGEALQQVLDSNRVQRTGRYCRDTCGPGCRRRCPGWLDWCFNCLCTYLLNPTPEEEHTKSLTSFLQEQIDFFGPLVVGLALKNTENHVHSGLLQGEALSEEAKENFVQSCQSAQDTLSSLLQSDIQHSLFQFVNNPDHLPKDQDPNITLAKGGYTEFQKHTPDTPPTCWIISHSLSENEDNSDEDIPVDAHISRRLNWKKLTQQLANLKVVNINNPETPLPLGYTANSVVGLLQHIVIFMTEKNELTFQCPGYGLSIRYNALLMLITLSLVSLGFAPVSTTEELPATMNELKHLESIITHAKKIRDRRAHHKGKIDSHAANIQPGAASSTTEVDSPKGTPCRYFPSPQEQQQLLQLAVKTSACSAKILG</sequence>
<reference evidence="2 3" key="1">
    <citation type="submission" date="2013-07" db="EMBL/GenBank/DDBJ databases">
        <title>Isolation of a new Chlamydia species from the feral Sacred Ibis (Threskiornis aethiopicus): Chlamydia ibidis.</title>
        <authorList>
            <person name="Vorimore F."/>
            <person name="Hsia R.-C."/>
            <person name="Huot-Creasy H."/>
            <person name="Bastian S."/>
            <person name="Deruyter L."/>
            <person name="Passet A."/>
            <person name="Sachse K."/>
            <person name="Bavoil P."/>
            <person name="Myers G."/>
            <person name="Laroucau K."/>
        </authorList>
    </citation>
    <scope>NUCLEOTIDE SEQUENCE [LARGE SCALE GENOMIC DNA]</scope>
    <source>
        <strain evidence="2 3">10-1398/6</strain>
    </source>
</reference>
<gene>
    <name evidence="2" type="ORF">H359_0385</name>
</gene>
<feature type="region of interest" description="Disordered" evidence="1">
    <location>
        <begin position="362"/>
        <end position="387"/>
    </location>
</feature>
<dbReference type="RefSeq" id="WP_020370365.1">
    <property type="nucleotide sequence ID" value="NZ_APJW01000001.1"/>
</dbReference>
<organism evidence="2 3">
    <name type="scientific">Chlamydia ibidis 10-1398/6</name>
    <dbReference type="NCBI Taxonomy" id="1046581"/>
    <lineage>
        <taxon>Bacteria</taxon>
        <taxon>Pseudomonadati</taxon>
        <taxon>Chlamydiota</taxon>
        <taxon>Chlamydiia</taxon>
        <taxon>Chlamydiales</taxon>
        <taxon>Chlamydiaceae</taxon>
        <taxon>Chlamydia/Chlamydophila group</taxon>
        <taxon>Chlamydia</taxon>
    </lineage>
</organism>
<name>A0ABP2XEN9_9CHLA</name>
<evidence type="ECO:0000256" key="1">
    <source>
        <dbReference type="SAM" id="MobiDB-lite"/>
    </source>
</evidence>
<keyword evidence="3" id="KW-1185">Reference proteome</keyword>
<dbReference type="Proteomes" id="UP000016064">
    <property type="component" value="Unassembled WGS sequence"/>
</dbReference>